<evidence type="ECO:0000313" key="1">
    <source>
        <dbReference type="EMBL" id="KAG5263111.1"/>
    </source>
</evidence>
<gene>
    <name evidence="1" type="ORF">AALO_G00282700</name>
</gene>
<dbReference type="AlphaFoldDB" id="A0AAV6FRR9"/>
<reference evidence="1" key="1">
    <citation type="submission" date="2020-10" db="EMBL/GenBank/DDBJ databases">
        <title>Chromosome-scale genome assembly of the Allis shad, Alosa alosa.</title>
        <authorList>
            <person name="Margot Z."/>
            <person name="Christophe K."/>
            <person name="Cabau C."/>
            <person name="Louis A."/>
            <person name="Berthelot C."/>
            <person name="Parey E."/>
            <person name="Roest Crollius H."/>
            <person name="Montfort J."/>
            <person name="Robinson-Rechavi M."/>
            <person name="Bucao C."/>
            <person name="Bouchez O."/>
            <person name="Gislard M."/>
            <person name="Lluch J."/>
            <person name="Milhes M."/>
            <person name="Lampietro C."/>
            <person name="Lopez Roques C."/>
            <person name="Donnadieu C."/>
            <person name="Braasch I."/>
            <person name="Desvignes T."/>
            <person name="Postlethwait J."/>
            <person name="Bobe J."/>
            <person name="Guiguen Y."/>
        </authorList>
    </citation>
    <scope>NUCLEOTIDE SEQUENCE</scope>
    <source>
        <strain evidence="1">M-15738</strain>
        <tissue evidence="1">Blood</tissue>
    </source>
</reference>
<name>A0AAV6FRR9_9TELE</name>
<dbReference type="EMBL" id="JADWDJ010000022">
    <property type="protein sequence ID" value="KAG5263111.1"/>
    <property type="molecule type" value="Genomic_DNA"/>
</dbReference>
<sequence length="67" mass="7506">MIQNIKINTKNGLLNPSQSLPWLPQSPDLTSDLYTKPVGPCLSLQCCGPVHVNRECILRSWTEDHTC</sequence>
<comment type="caution">
    <text evidence="1">The sequence shown here is derived from an EMBL/GenBank/DDBJ whole genome shotgun (WGS) entry which is preliminary data.</text>
</comment>
<dbReference type="Proteomes" id="UP000823561">
    <property type="component" value="Chromosome 22"/>
</dbReference>
<organism evidence="1 2">
    <name type="scientific">Alosa alosa</name>
    <name type="common">allis shad</name>
    <dbReference type="NCBI Taxonomy" id="278164"/>
    <lineage>
        <taxon>Eukaryota</taxon>
        <taxon>Metazoa</taxon>
        <taxon>Chordata</taxon>
        <taxon>Craniata</taxon>
        <taxon>Vertebrata</taxon>
        <taxon>Euteleostomi</taxon>
        <taxon>Actinopterygii</taxon>
        <taxon>Neopterygii</taxon>
        <taxon>Teleostei</taxon>
        <taxon>Clupei</taxon>
        <taxon>Clupeiformes</taxon>
        <taxon>Clupeoidei</taxon>
        <taxon>Clupeidae</taxon>
        <taxon>Alosa</taxon>
    </lineage>
</organism>
<keyword evidence="2" id="KW-1185">Reference proteome</keyword>
<evidence type="ECO:0000313" key="2">
    <source>
        <dbReference type="Proteomes" id="UP000823561"/>
    </source>
</evidence>
<accession>A0AAV6FRR9</accession>
<protein>
    <submittedName>
        <fullName evidence="1">Uncharacterized protein</fullName>
    </submittedName>
</protein>
<proteinExistence type="predicted"/>